<feature type="region of interest" description="Disordered" evidence="2">
    <location>
        <begin position="177"/>
        <end position="214"/>
    </location>
</feature>
<evidence type="ECO:0000256" key="2">
    <source>
        <dbReference type="SAM" id="MobiDB-lite"/>
    </source>
</evidence>
<keyword evidence="4" id="KW-1185">Reference proteome</keyword>
<feature type="compositionally biased region" description="Basic residues" evidence="2">
    <location>
        <begin position="254"/>
        <end position="265"/>
    </location>
</feature>
<evidence type="ECO:0000313" key="4">
    <source>
        <dbReference type="Proteomes" id="UP001652624"/>
    </source>
</evidence>
<feature type="domain" description="Nuclear Testis protein N-terminal" evidence="3">
    <location>
        <begin position="110"/>
        <end position="200"/>
    </location>
</feature>
<dbReference type="RefSeq" id="XP_060044427.1">
    <property type="nucleotide sequence ID" value="XM_060188444.1"/>
</dbReference>
<proteinExistence type="inferred from homology"/>
<sequence length="327" mass="34752">MSLEEGLKLGLQEWGRTGASERLAFHEMAVRFLELEAQEEMQKLTWMKGMQSLSGSLSGCTPHSGLQAQAAPRKPHKSQSPPRHPVPLKTSLGAAQDMDVEGTPLPQPLDMDVLSLIDQLCSQEDFLTQPEALLNPQFLEELLSPDPELDLSTLAEELGQQGGLSPTQLPEQHSLDVNRRGGEQEPSGPTETPVDTGPSGGASQGPVLGPLRDEEPLPSLAFLMASPHSLLPPGFALSPEPATAHSNLYSGRPRAPRCAHLKRKNLPAAPAQEAKSRKRPLEKAPGQSGSTALPRGSAGLAEPSSPKRRCPPQLPGGAGGWLAANRG</sequence>
<dbReference type="GeneID" id="132537591"/>
<organism evidence="4 5">
    <name type="scientific">Erinaceus europaeus</name>
    <name type="common">Western European hedgehog</name>
    <dbReference type="NCBI Taxonomy" id="9365"/>
    <lineage>
        <taxon>Eukaryota</taxon>
        <taxon>Metazoa</taxon>
        <taxon>Chordata</taxon>
        <taxon>Craniata</taxon>
        <taxon>Vertebrata</taxon>
        <taxon>Euteleostomi</taxon>
        <taxon>Mammalia</taxon>
        <taxon>Eutheria</taxon>
        <taxon>Laurasiatheria</taxon>
        <taxon>Eulipotyphla</taxon>
        <taxon>Erinaceidae</taxon>
        <taxon>Erinaceinae</taxon>
        <taxon>Erinaceus</taxon>
    </lineage>
</organism>
<dbReference type="InterPro" id="IPR024310">
    <property type="entry name" value="NUT"/>
</dbReference>
<feature type="compositionally biased region" description="Polar residues" evidence="2">
    <location>
        <begin position="57"/>
        <end position="67"/>
    </location>
</feature>
<reference evidence="5" key="1">
    <citation type="submission" date="2025-08" db="UniProtKB">
        <authorList>
            <consortium name="RefSeq"/>
        </authorList>
    </citation>
    <scope>IDENTIFICATION</scope>
</reference>
<comment type="similarity">
    <text evidence="1">Belongs to the NUT family.</text>
</comment>
<feature type="domain" description="Nuclear Testis protein N-terminal" evidence="3">
    <location>
        <begin position="1"/>
        <end position="79"/>
    </location>
</feature>
<feature type="region of interest" description="Disordered" evidence="2">
    <location>
        <begin position="228"/>
        <end position="327"/>
    </location>
</feature>
<feature type="domain" description="Nuclear Testis protein N-terminal" evidence="3">
    <location>
        <begin position="212"/>
        <end position="295"/>
    </location>
</feature>
<protein>
    <submittedName>
        <fullName evidence="5">NUT family member 2G-like</fullName>
    </submittedName>
</protein>
<dbReference type="Pfam" id="PF12881">
    <property type="entry name" value="NUT"/>
    <property type="match status" value="3"/>
</dbReference>
<dbReference type="Proteomes" id="UP001652624">
    <property type="component" value="Chromosome 3"/>
</dbReference>
<evidence type="ECO:0000256" key="1">
    <source>
        <dbReference type="ARBA" id="ARBA00010586"/>
    </source>
</evidence>
<evidence type="ECO:0000259" key="3">
    <source>
        <dbReference type="Pfam" id="PF12881"/>
    </source>
</evidence>
<evidence type="ECO:0000313" key="5">
    <source>
        <dbReference type="RefSeq" id="XP_060044427.1"/>
    </source>
</evidence>
<dbReference type="PANTHER" id="PTHR22879">
    <property type="entry name" value="NUT FAMILY MEMBER 1"/>
    <property type="match status" value="1"/>
</dbReference>
<feature type="region of interest" description="Disordered" evidence="2">
    <location>
        <begin position="57"/>
        <end position="90"/>
    </location>
</feature>
<dbReference type="PANTHER" id="PTHR22879:SF14">
    <property type="entry name" value="NUT FAMILY MEMBER 2A-RELATED"/>
    <property type="match status" value="1"/>
</dbReference>
<gene>
    <name evidence="5" type="primary">LOC132537591</name>
</gene>
<accession>A0ABM3X6J1</accession>
<name>A0ABM3X6J1_ERIEU</name>
<dbReference type="InterPro" id="IPR024309">
    <property type="entry name" value="NUT_N"/>
</dbReference>